<evidence type="ECO:0000256" key="3">
    <source>
        <dbReference type="ARBA" id="ARBA00022737"/>
    </source>
</evidence>
<comment type="similarity">
    <text evidence="1">Belongs to the disease resistance NB-LRR family.</text>
</comment>
<dbReference type="Gene3D" id="1.10.10.10">
    <property type="entry name" value="Winged helix-like DNA-binding domain superfamily/Winged helix DNA-binding domain"/>
    <property type="match status" value="1"/>
</dbReference>
<dbReference type="Gene3D" id="1.10.8.430">
    <property type="entry name" value="Helical domain of apoptotic protease-activating factors"/>
    <property type="match status" value="1"/>
</dbReference>
<evidence type="ECO:0000256" key="5">
    <source>
        <dbReference type="ARBA" id="ARBA00022821"/>
    </source>
</evidence>
<feature type="domain" description="Disease resistance R13L4/SHOC-2-like LRR" evidence="9">
    <location>
        <begin position="549"/>
        <end position="785"/>
    </location>
</feature>
<dbReference type="PANTHER" id="PTHR33463:SF220">
    <property type="entry name" value="NB-ARC DOMAIN-CONTAINING PROTEIN"/>
    <property type="match status" value="1"/>
</dbReference>
<reference evidence="10 11" key="1">
    <citation type="submission" date="2022-03" db="EMBL/GenBank/DDBJ databases">
        <authorList>
            <person name="Macdonald S."/>
            <person name="Ahmed S."/>
            <person name="Newling K."/>
        </authorList>
    </citation>
    <scope>NUCLEOTIDE SEQUENCE [LARGE SCALE GENOMIC DNA]</scope>
</reference>
<dbReference type="InterPro" id="IPR036388">
    <property type="entry name" value="WH-like_DNA-bd_sf"/>
</dbReference>
<evidence type="ECO:0000259" key="8">
    <source>
        <dbReference type="Pfam" id="PF00931"/>
    </source>
</evidence>
<dbReference type="InterPro" id="IPR042197">
    <property type="entry name" value="Apaf_helical"/>
</dbReference>
<dbReference type="Gene3D" id="3.40.50.300">
    <property type="entry name" value="P-loop containing nucleotide triphosphate hydrolases"/>
    <property type="match status" value="1"/>
</dbReference>
<evidence type="ECO:0000256" key="2">
    <source>
        <dbReference type="ARBA" id="ARBA00022614"/>
    </source>
</evidence>
<accession>A0ABC8M961</accession>
<feature type="domain" description="NB-ARC" evidence="8">
    <location>
        <begin position="159"/>
        <end position="330"/>
    </location>
</feature>
<evidence type="ECO:0000256" key="4">
    <source>
        <dbReference type="ARBA" id="ARBA00022741"/>
    </source>
</evidence>
<comment type="caution">
    <text evidence="10">The sequence shown here is derived from an EMBL/GenBank/DDBJ whole genome shotgun (WGS) entry which is preliminary data.</text>
</comment>
<dbReference type="AlphaFoldDB" id="A0ABC8M961"/>
<dbReference type="Pfam" id="PF23598">
    <property type="entry name" value="LRR_14"/>
    <property type="match status" value="1"/>
</dbReference>
<evidence type="ECO:0000313" key="10">
    <source>
        <dbReference type="EMBL" id="CAH8391621.1"/>
    </source>
</evidence>
<dbReference type="InterPro" id="IPR032675">
    <property type="entry name" value="LRR_dom_sf"/>
</dbReference>
<keyword evidence="7" id="KW-0175">Coiled coil</keyword>
<protein>
    <recommendedName>
        <fullName evidence="12">NB-ARC domain-containing protein</fullName>
    </recommendedName>
</protein>
<evidence type="ECO:0000259" key="9">
    <source>
        <dbReference type="Pfam" id="PF23598"/>
    </source>
</evidence>
<dbReference type="FunFam" id="1.10.8.430:FF:000003">
    <property type="entry name" value="Probable disease resistance protein At5g66910"/>
    <property type="match status" value="1"/>
</dbReference>
<dbReference type="GO" id="GO:0005524">
    <property type="term" value="F:ATP binding"/>
    <property type="evidence" value="ECO:0007669"/>
    <property type="project" value="UniProtKB-KW"/>
</dbReference>
<dbReference type="FunFam" id="3.40.50.300:FF:001091">
    <property type="entry name" value="Probable disease resistance protein At1g61300"/>
    <property type="match status" value="1"/>
</dbReference>
<dbReference type="GO" id="GO:0006952">
    <property type="term" value="P:defense response"/>
    <property type="evidence" value="ECO:0007669"/>
    <property type="project" value="UniProtKB-KW"/>
</dbReference>
<organism evidence="10 11">
    <name type="scientific">Eruca vesicaria subsp. sativa</name>
    <name type="common">Garden rocket</name>
    <name type="synonym">Eruca sativa</name>
    <dbReference type="NCBI Taxonomy" id="29727"/>
    <lineage>
        <taxon>Eukaryota</taxon>
        <taxon>Viridiplantae</taxon>
        <taxon>Streptophyta</taxon>
        <taxon>Embryophyta</taxon>
        <taxon>Tracheophyta</taxon>
        <taxon>Spermatophyta</taxon>
        <taxon>Magnoliopsida</taxon>
        <taxon>eudicotyledons</taxon>
        <taxon>Gunneridae</taxon>
        <taxon>Pentapetalae</taxon>
        <taxon>rosids</taxon>
        <taxon>malvids</taxon>
        <taxon>Brassicales</taxon>
        <taxon>Brassicaceae</taxon>
        <taxon>Brassiceae</taxon>
        <taxon>Eruca</taxon>
    </lineage>
</organism>
<keyword evidence="3" id="KW-0677">Repeat</keyword>
<keyword evidence="6" id="KW-0067">ATP-binding</keyword>
<gene>
    <name evidence="10" type="ORF">ERUC_LOCUS44104</name>
</gene>
<evidence type="ECO:0000256" key="7">
    <source>
        <dbReference type="SAM" id="Coils"/>
    </source>
</evidence>
<name>A0ABC8M961_ERUVS</name>
<proteinExistence type="inferred from homology"/>
<keyword evidence="5" id="KW-0611">Plant defense</keyword>
<dbReference type="InterPro" id="IPR027417">
    <property type="entry name" value="P-loop_NTPase"/>
</dbReference>
<dbReference type="PRINTS" id="PR00364">
    <property type="entry name" value="DISEASERSIST"/>
</dbReference>
<evidence type="ECO:0000256" key="6">
    <source>
        <dbReference type="ARBA" id="ARBA00022840"/>
    </source>
</evidence>
<dbReference type="InterPro" id="IPR002182">
    <property type="entry name" value="NB-ARC"/>
</dbReference>
<dbReference type="PANTHER" id="PTHR33463">
    <property type="entry name" value="NB-ARC DOMAIN-CONTAINING PROTEIN-RELATED"/>
    <property type="match status" value="1"/>
</dbReference>
<dbReference type="SUPFAM" id="SSF52058">
    <property type="entry name" value="L domain-like"/>
    <property type="match status" value="1"/>
</dbReference>
<dbReference type="Gene3D" id="3.80.10.10">
    <property type="entry name" value="Ribonuclease Inhibitor"/>
    <property type="match status" value="1"/>
</dbReference>
<keyword evidence="4" id="KW-0547">Nucleotide-binding</keyword>
<sequence length="833" mass="93720">MGDCISASICVVNIFSKWLFARWSSIQNLPENLASLEKAMEELKAKRDDVRQKVEIEEQGSDRLQRTNEVKLWLKRVRKVEKEFKDLSSKKSVELGRFILCGLCSKNLISSYQYEESVCKMLKEVAHLMSKGSFKVVVGPTTTSTWVERPLDPNIVGQEKLLAAVWQKLNTDEVGIMGLYGMGGVGKTVLLEQINNKFSSSKSSNELLVWVSVSMNITVDKIQDEISKILGLYEEEKWKQKTVSEKAIIIYNFMKNKKFFLLLDDIWEKVDLKKIGVPHPTRENRCKLVFTTRSRIVCGSMGVDHQFEVKLLLEDEAWDLFQKKVGEATLGRHVDIRRLAKEVAKTCHGLPLALNVIGETMASKTTVREWKQAIGDMSSSSSSSSSSSAIEIAGMDENILKVLKYSYDGLSGKYVKACFRYCALFPAASALKKVDLIDYWICEANNLGVNQSRQSAIGQGYRIINELVRSCLLRNVDSGQYVKMHTWVHKMASWIATASGSNKEKRVVHANDAELHQLPKVNDWTRVCRMLLMNTGLAKLSGGSPNCSRLTTLFLQNNRNLVHIAGDFFKNMPKLVVLNLSSTKLEKVPKQLSDLITLRLLDLSSTMIENLPDGLEKLEKLIHLNLERTSRLKSVVGISRVPLLRVLRLRSSKCLADLNTVNELKSMEHLEVVTIDTSSTTALEELLRHHKLANSVQRLTIVEANNLVLSATDGLIDLTIRNCSTLEVEIQRSSSSRSLRNSSFDNLSTVCISGCDGLKELTWLLFAPNLTVLELRGSNKLEEIINKEKAAAQQMQGDAPLQKLEKLDLSDLPMLKRIHWSALPFPCLRSIKC</sequence>
<dbReference type="EMBL" id="CAKOAT010952931">
    <property type="protein sequence ID" value="CAH8391621.1"/>
    <property type="molecule type" value="Genomic_DNA"/>
</dbReference>
<evidence type="ECO:0000313" key="11">
    <source>
        <dbReference type="Proteomes" id="UP001642260"/>
    </source>
</evidence>
<dbReference type="Proteomes" id="UP001642260">
    <property type="component" value="Unassembled WGS sequence"/>
</dbReference>
<keyword evidence="2" id="KW-0433">Leucine-rich repeat</keyword>
<keyword evidence="11" id="KW-1185">Reference proteome</keyword>
<dbReference type="Pfam" id="PF00931">
    <property type="entry name" value="NB-ARC"/>
    <property type="match status" value="1"/>
</dbReference>
<evidence type="ECO:0008006" key="12">
    <source>
        <dbReference type="Google" id="ProtNLM"/>
    </source>
</evidence>
<evidence type="ECO:0000256" key="1">
    <source>
        <dbReference type="ARBA" id="ARBA00008894"/>
    </source>
</evidence>
<feature type="coiled-coil region" evidence="7">
    <location>
        <begin position="26"/>
        <end position="60"/>
    </location>
</feature>
<dbReference type="InterPro" id="IPR050905">
    <property type="entry name" value="Plant_NBS-LRR"/>
</dbReference>
<dbReference type="InterPro" id="IPR055414">
    <property type="entry name" value="LRR_R13L4/SHOC2-like"/>
</dbReference>
<dbReference type="SUPFAM" id="SSF52540">
    <property type="entry name" value="P-loop containing nucleoside triphosphate hydrolases"/>
    <property type="match status" value="1"/>
</dbReference>